<organism evidence="9 10">
    <name type="scientific">Mya arenaria</name>
    <name type="common">Soft-shell clam</name>
    <dbReference type="NCBI Taxonomy" id="6604"/>
    <lineage>
        <taxon>Eukaryota</taxon>
        <taxon>Metazoa</taxon>
        <taxon>Spiralia</taxon>
        <taxon>Lophotrochozoa</taxon>
        <taxon>Mollusca</taxon>
        <taxon>Bivalvia</taxon>
        <taxon>Autobranchia</taxon>
        <taxon>Heteroconchia</taxon>
        <taxon>Euheterodonta</taxon>
        <taxon>Imparidentia</taxon>
        <taxon>Neoheterodontei</taxon>
        <taxon>Myida</taxon>
        <taxon>Myoidea</taxon>
        <taxon>Myidae</taxon>
        <taxon>Mya</taxon>
    </lineage>
</organism>
<protein>
    <recommendedName>
        <fullName evidence="7">Fucosyltransferase</fullName>
        <ecNumber evidence="7">2.4.1.-</ecNumber>
    </recommendedName>
</protein>
<dbReference type="SMART" id="SM00494">
    <property type="entry name" value="ChtBD2"/>
    <property type="match status" value="2"/>
</dbReference>
<proteinExistence type="inferred from homology"/>
<dbReference type="SUPFAM" id="SSF53756">
    <property type="entry name" value="UDP-Glycosyltransferase/glycogen phosphorylase"/>
    <property type="match status" value="1"/>
</dbReference>
<evidence type="ECO:0000256" key="6">
    <source>
        <dbReference type="ARBA" id="ARBA00023034"/>
    </source>
</evidence>
<dbReference type="EMBL" id="CP111022">
    <property type="protein sequence ID" value="WAR19575.1"/>
    <property type="molecule type" value="Genomic_DNA"/>
</dbReference>
<dbReference type="InterPro" id="IPR055270">
    <property type="entry name" value="Glyco_tran_10_C"/>
</dbReference>
<dbReference type="Pfam" id="PF01607">
    <property type="entry name" value="CBM_14"/>
    <property type="match status" value="1"/>
</dbReference>
<keyword evidence="10" id="KW-1185">Reference proteome</keyword>
<evidence type="ECO:0000256" key="4">
    <source>
        <dbReference type="ARBA" id="ARBA00022676"/>
    </source>
</evidence>
<keyword evidence="4 7" id="KW-0328">Glycosyltransferase</keyword>
<dbReference type="InterPro" id="IPR036508">
    <property type="entry name" value="Chitin-bd_dom_sf"/>
</dbReference>
<dbReference type="Gene3D" id="3.40.50.11660">
    <property type="entry name" value="Glycosyl transferase family 10, C-terminal domain"/>
    <property type="match status" value="1"/>
</dbReference>
<accession>A0ABY7FBV7</accession>
<keyword evidence="6 7" id="KW-0333">Golgi apparatus</keyword>
<feature type="domain" description="Chitin-binding type-2" evidence="8">
    <location>
        <begin position="174"/>
        <end position="232"/>
    </location>
</feature>
<comment type="subcellular location">
    <subcellularLocation>
        <location evidence="1">Golgi apparatus membrane</location>
        <topology evidence="1">Single-pass type II membrane protein</topology>
    </subcellularLocation>
    <subcellularLocation>
        <location evidence="7">Golgi apparatus</location>
        <location evidence="7">Golgi stack membrane</location>
        <topology evidence="7">Single-pass type II membrane protein</topology>
    </subcellularLocation>
</comment>
<dbReference type="InterPro" id="IPR001503">
    <property type="entry name" value="Glyco_trans_10"/>
</dbReference>
<dbReference type="InterPro" id="IPR002557">
    <property type="entry name" value="Chitin-bd_dom"/>
</dbReference>
<evidence type="ECO:0000256" key="2">
    <source>
        <dbReference type="ARBA" id="ARBA00004922"/>
    </source>
</evidence>
<comment type="pathway">
    <text evidence="2">Protein modification; protein glycosylation.</text>
</comment>
<feature type="domain" description="Chitin-binding type-2" evidence="8">
    <location>
        <begin position="107"/>
        <end position="172"/>
    </location>
</feature>
<comment type="similarity">
    <text evidence="3 7">Belongs to the glycosyltransferase 10 family.</text>
</comment>
<reference evidence="9" key="1">
    <citation type="submission" date="2022-11" db="EMBL/GenBank/DDBJ databases">
        <title>Centuries of genome instability and evolution in soft-shell clam transmissible cancer (bioRxiv).</title>
        <authorList>
            <person name="Hart S.F.M."/>
            <person name="Yonemitsu M.A."/>
            <person name="Giersch R.M."/>
            <person name="Beal B.F."/>
            <person name="Arriagada G."/>
            <person name="Davis B.W."/>
            <person name="Ostrander E.A."/>
            <person name="Goff S.P."/>
            <person name="Metzger M.J."/>
        </authorList>
    </citation>
    <scope>NUCLEOTIDE SEQUENCE</scope>
    <source>
        <strain evidence="9">MELC-2E11</strain>
        <tissue evidence="9">Siphon/mantle</tissue>
    </source>
</reference>
<dbReference type="PANTHER" id="PTHR48438:SF1">
    <property type="entry name" value="ALPHA-(1,3)-FUCOSYLTRANSFERASE C-RELATED"/>
    <property type="match status" value="1"/>
</dbReference>
<sequence>MKNVTSIKVFGKCGVSRLNGNISFEQKYKFYLAFENCLCDDYITEKVYHWYSKDIILVVRGGANYSEHLPEGTYVNAADFRTPEDLADFLNKLGSDEARTQAVPTDSERCQGCTQKNAIGVMGFLDDCSKYVYCAIDTKGVVHGAVRPCAFGMNWNLDILSCVLPSNSTCVTTKDICNEKSDGIRRPGVGNCRGYLECKNGESVALCCPIDYYFNGMTDNCESNNGDHECNDKCFKEITKTVEDKTTAPSSCYNKRPMTGVLNVYEESVKGKGWIQRRCPNGLLYQQKDCDCTLRVVVQRKCEPDLFLSFENGVNGQSPVVNYIKSKNVKVIDGKAIFKAEKGSQLVIQRYKNFCMTSLTINLKYFSDHKRLPQSQAIISNSDCGIAPSIVLTEDSAYVYFTVATELGERTLAVHQPSHTNDKNLELTYHNGILSGTVNKLKKTLKINGSGINKIPCALHVGSAQGYSGLNFTGVIDELSLSLCV</sequence>
<evidence type="ECO:0000313" key="9">
    <source>
        <dbReference type="EMBL" id="WAR19575.1"/>
    </source>
</evidence>
<name>A0ABY7FBV7_MYAAR</name>
<dbReference type="PANTHER" id="PTHR48438">
    <property type="entry name" value="ALPHA-(1,3)-FUCOSYLTRANSFERASE C-RELATED"/>
    <property type="match status" value="1"/>
</dbReference>
<dbReference type="PROSITE" id="PS50940">
    <property type="entry name" value="CHIT_BIND_II"/>
    <property type="match status" value="2"/>
</dbReference>
<dbReference type="Gene3D" id="2.170.140.10">
    <property type="entry name" value="Chitin binding domain"/>
    <property type="match status" value="1"/>
</dbReference>
<evidence type="ECO:0000259" key="8">
    <source>
        <dbReference type="PROSITE" id="PS50940"/>
    </source>
</evidence>
<dbReference type="InterPro" id="IPR038577">
    <property type="entry name" value="GT10-like_C_sf"/>
</dbReference>
<dbReference type="Pfam" id="PF00852">
    <property type="entry name" value="Glyco_transf_10"/>
    <property type="match status" value="1"/>
</dbReference>
<keyword evidence="7" id="KW-0472">Membrane</keyword>
<dbReference type="EC" id="2.4.1.-" evidence="7"/>
<evidence type="ECO:0000256" key="1">
    <source>
        <dbReference type="ARBA" id="ARBA00004323"/>
    </source>
</evidence>
<dbReference type="Proteomes" id="UP001164746">
    <property type="component" value="Chromosome 11"/>
</dbReference>
<evidence type="ECO:0000256" key="3">
    <source>
        <dbReference type="ARBA" id="ARBA00008919"/>
    </source>
</evidence>
<dbReference type="SUPFAM" id="SSF57625">
    <property type="entry name" value="Invertebrate chitin-binding proteins"/>
    <property type="match status" value="2"/>
</dbReference>
<evidence type="ECO:0000313" key="10">
    <source>
        <dbReference type="Proteomes" id="UP001164746"/>
    </source>
</evidence>
<gene>
    <name evidence="9" type="ORF">MAR_001413</name>
</gene>
<evidence type="ECO:0000256" key="5">
    <source>
        <dbReference type="ARBA" id="ARBA00022679"/>
    </source>
</evidence>
<keyword evidence="7" id="KW-0812">Transmembrane</keyword>
<evidence type="ECO:0000256" key="7">
    <source>
        <dbReference type="RuleBase" id="RU003832"/>
    </source>
</evidence>
<keyword evidence="5 7" id="KW-0808">Transferase</keyword>